<dbReference type="GO" id="GO:0006355">
    <property type="term" value="P:regulation of DNA-templated transcription"/>
    <property type="evidence" value="ECO:0007669"/>
    <property type="project" value="InterPro"/>
</dbReference>
<organism evidence="1 2">
    <name type="scientific">Gibberella intermedia</name>
    <name type="common">Bulb rot disease fungus</name>
    <name type="synonym">Fusarium proliferatum</name>
    <dbReference type="NCBI Taxonomy" id="948311"/>
    <lineage>
        <taxon>Eukaryota</taxon>
        <taxon>Fungi</taxon>
        <taxon>Dikarya</taxon>
        <taxon>Ascomycota</taxon>
        <taxon>Pezizomycotina</taxon>
        <taxon>Sordariomycetes</taxon>
        <taxon>Hypocreomycetidae</taxon>
        <taxon>Hypocreales</taxon>
        <taxon>Nectriaceae</taxon>
        <taxon>Fusarium</taxon>
        <taxon>Fusarium fujikuroi species complex</taxon>
    </lineage>
</organism>
<dbReference type="AlphaFoldDB" id="A0A420S0Y6"/>
<dbReference type="Proteomes" id="UP000283569">
    <property type="component" value="Unassembled WGS sequence"/>
</dbReference>
<dbReference type="GO" id="GO:0003677">
    <property type="term" value="F:DNA binding"/>
    <property type="evidence" value="ECO:0007669"/>
    <property type="project" value="InterPro"/>
</dbReference>
<dbReference type="EMBL" id="MRDB01000113">
    <property type="protein sequence ID" value="RKL22909.1"/>
    <property type="molecule type" value="Genomic_DNA"/>
</dbReference>
<evidence type="ECO:0000313" key="2">
    <source>
        <dbReference type="Proteomes" id="UP000283569"/>
    </source>
</evidence>
<sequence length="92" mass="10262">MNHTVREKPKLLARVRRIRGQLEGIERALEAEKRSAEVLHQIVAARGALTGLMREVMEGHINSHIANPQDPGDGTREQGAAELIAILRSYMK</sequence>
<protein>
    <recommendedName>
        <fullName evidence="3">Transcriptional regulator</fullName>
    </recommendedName>
</protein>
<dbReference type="Pfam" id="PF02583">
    <property type="entry name" value="Trns_repr_metal"/>
    <property type="match status" value="1"/>
</dbReference>
<gene>
    <name evidence="1" type="ORF">BFJ72_g14560</name>
</gene>
<dbReference type="PANTHER" id="PTHR33677:SF5">
    <property type="entry name" value="TRANSCRIPTIONAL REPRESSOR FRMR"/>
    <property type="match status" value="1"/>
</dbReference>
<proteinExistence type="predicted"/>
<accession>A0A420S0Y6</accession>
<dbReference type="GO" id="GO:0046872">
    <property type="term" value="F:metal ion binding"/>
    <property type="evidence" value="ECO:0007669"/>
    <property type="project" value="InterPro"/>
</dbReference>
<dbReference type="PANTHER" id="PTHR33677">
    <property type="entry name" value="TRANSCRIPTIONAL REPRESSOR FRMR-RELATED"/>
    <property type="match status" value="1"/>
</dbReference>
<name>A0A420S0Y6_GIBIN</name>
<comment type="caution">
    <text evidence="1">The sequence shown here is derived from an EMBL/GenBank/DDBJ whole genome shotgun (WGS) entry which is preliminary data.</text>
</comment>
<evidence type="ECO:0000313" key="1">
    <source>
        <dbReference type="EMBL" id="RKL22909.1"/>
    </source>
</evidence>
<dbReference type="InterPro" id="IPR003735">
    <property type="entry name" value="Metal_Tscrpt_repr"/>
</dbReference>
<dbReference type="Gene3D" id="1.20.58.1000">
    <property type="entry name" value="Metal-sensitive repressor, helix protomer"/>
    <property type="match status" value="1"/>
</dbReference>
<dbReference type="InterPro" id="IPR038390">
    <property type="entry name" value="Metal_Tscrpt_repr_sf"/>
</dbReference>
<reference evidence="1 2" key="1">
    <citation type="journal article" date="2018" name="Sci. Rep.">
        <title>Characterisation of pathogen-specific regions and novel effector candidates in Fusarium oxysporum f. sp. cepae.</title>
        <authorList>
            <person name="Armitage A.D."/>
            <person name="Taylor A."/>
            <person name="Sobczyk M.K."/>
            <person name="Baxter L."/>
            <person name="Greenfield B.P."/>
            <person name="Bates H.J."/>
            <person name="Wilson F."/>
            <person name="Jackson A.C."/>
            <person name="Ott S."/>
            <person name="Harrison R.J."/>
            <person name="Clarkson J.P."/>
        </authorList>
    </citation>
    <scope>NUCLEOTIDE SEQUENCE [LARGE SCALE GENOMIC DNA]</scope>
    <source>
        <strain evidence="1 2">Fp_A8</strain>
    </source>
</reference>
<dbReference type="CDD" id="cd10153">
    <property type="entry name" value="RcnR-FrmR-like_DUF156"/>
    <property type="match status" value="1"/>
</dbReference>
<evidence type="ECO:0008006" key="3">
    <source>
        <dbReference type="Google" id="ProtNLM"/>
    </source>
</evidence>